<accession>A0AAE3ITV4</accession>
<feature type="transmembrane region" description="Helical" evidence="1">
    <location>
        <begin position="142"/>
        <end position="165"/>
    </location>
</feature>
<dbReference type="CDD" id="cd21809">
    <property type="entry name" value="ABC-2_lan_permease-like"/>
    <property type="match status" value="1"/>
</dbReference>
<evidence type="ECO:0000256" key="1">
    <source>
        <dbReference type="SAM" id="Phobius"/>
    </source>
</evidence>
<keyword evidence="1" id="KW-1133">Transmembrane helix</keyword>
<dbReference type="Pfam" id="PF12730">
    <property type="entry name" value="ABC2_membrane_4"/>
    <property type="match status" value="1"/>
</dbReference>
<dbReference type="Proteomes" id="UP001209318">
    <property type="component" value="Unassembled WGS sequence"/>
</dbReference>
<keyword evidence="1" id="KW-0472">Membrane</keyword>
<name>A0AAE3ITV4_9BACI</name>
<feature type="transmembrane region" description="Helical" evidence="1">
    <location>
        <begin position="55"/>
        <end position="79"/>
    </location>
</feature>
<organism evidence="2 3">
    <name type="scientific">Perspicuibacillus lycopersici</name>
    <dbReference type="NCBI Taxonomy" id="1325689"/>
    <lineage>
        <taxon>Bacteria</taxon>
        <taxon>Bacillati</taxon>
        <taxon>Bacillota</taxon>
        <taxon>Bacilli</taxon>
        <taxon>Bacillales</taxon>
        <taxon>Bacillaceae</taxon>
        <taxon>Perspicuibacillus</taxon>
    </lineage>
</organism>
<gene>
    <name evidence="2" type="ORF">OEV98_13370</name>
</gene>
<dbReference type="AlphaFoldDB" id="A0AAE3ITV4"/>
<dbReference type="EMBL" id="JAOUSF010000004">
    <property type="protein sequence ID" value="MCU9614528.1"/>
    <property type="molecule type" value="Genomic_DNA"/>
</dbReference>
<keyword evidence="1" id="KW-0812">Transmembrane</keyword>
<feature type="transmembrane region" description="Helical" evidence="1">
    <location>
        <begin position="210"/>
        <end position="230"/>
    </location>
</feature>
<protein>
    <submittedName>
        <fullName evidence="2">ABC transporter permease</fullName>
    </submittedName>
</protein>
<evidence type="ECO:0000313" key="3">
    <source>
        <dbReference type="Proteomes" id="UP001209318"/>
    </source>
</evidence>
<keyword evidence="3" id="KW-1185">Reference proteome</keyword>
<feature type="transmembrane region" description="Helical" evidence="1">
    <location>
        <begin position="108"/>
        <end position="130"/>
    </location>
</feature>
<evidence type="ECO:0000313" key="2">
    <source>
        <dbReference type="EMBL" id="MCU9614528.1"/>
    </source>
</evidence>
<feature type="transmembrane region" description="Helical" evidence="1">
    <location>
        <begin position="18"/>
        <end position="35"/>
    </location>
</feature>
<sequence length="236" mass="27020">MIGKLIGIELMKIKRKGIWFLTVLGPIGVVALQIVNYSVRKDYLLQQSEDDWLFYLLNTSSITPFAIILGIVILTSFMASIENETNAWKQLVAMPVSKYSIYLSKYTVLLFLLLLSASLLTVFTFIYGLFLDLGEVVPYRELFMYSFYPLFAAFPVLGLQLWVSFVSTNQGIPVSIGVIGVILSYSAYVIPDWLIWKWPSLMNQWDEPLINVWLGLAVGFILYFIGMLDFHRRDVK</sequence>
<comment type="caution">
    <text evidence="2">The sequence shown here is derived from an EMBL/GenBank/DDBJ whole genome shotgun (WGS) entry which is preliminary data.</text>
</comment>
<proteinExistence type="predicted"/>
<dbReference type="RefSeq" id="WP_263073822.1">
    <property type="nucleotide sequence ID" value="NZ_JAOUSF010000004.1"/>
</dbReference>
<reference evidence="2" key="1">
    <citation type="submission" date="2022-10" db="EMBL/GenBank/DDBJ databases">
        <title>Description of Fervidibacillus gen. nov. in the family Fervidibacillaceae fam. nov. with two species, Fervidibacillus albus sp. nov., and Fervidibacillus halotolerans sp. nov., isolated from tidal flat sediments.</title>
        <authorList>
            <person name="Kwon K.K."/>
            <person name="Yang S.-H."/>
        </authorList>
    </citation>
    <scope>NUCLEOTIDE SEQUENCE</scope>
    <source>
        <strain evidence="2">JCM 19140</strain>
    </source>
</reference>
<feature type="transmembrane region" description="Helical" evidence="1">
    <location>
        <begin position="172"/>
        <end position="190"/>
    </location>
</feature>